<protein>
    <submittedName>
        <fullName evidence="1">Uncharacterized protein</fullName>
    </submittedName>
</protein>
<name>A0A4R0X9H7_9BURK</name>
<evidence type="ECO:0000313" key="1">
    <source>
        <dbReference type="EMBL" id="TCG06943.1"/>
    </source>
</evidence>
<dbReference type="Proteomes" id="UP000294200">
    <property type="component" value="Unassembled WGS sequence"/>
</dbReference>
<proteinExistence type="predicted"/>
<dbReference type="EMBL" id="MWML01000085">
    <property type="protein sequence ID" value="TCG06943.1"/>
    <property type="molecule type" value="Genomic_DNA"/>
</dbReference>
<gene>
    <name evidence="1" type="ORF">BZM27_22765</name>
</gene>
<organism evidence="1 2">
    <name type="scientific">Paraburkholderia steynii</name>
    <dbReference type="NCBI Taxonomy" id="1245441"/>
    <lineage>
        <taxon>Bacteria</taxon>
        <taxon>Pseudomonadati</taxon>
        <taxon>Pseudomonadota</taxon>
        <taxon>Betaproteobacteria</taxon>
        <taxon>Burkholderiales</taxon>
        <taxon>Burkholderiaceae</taxon>
        <taxon>Paraburkholderia</taxon>
    </lineage>
</organism>
<dbReference type="AlphaFoldDB" id="A0A4R0X9H7"/>
<evidence type="ECO:0000313" key="2">
    <source>
        <dbReference type="Proteomes" id="UP000294200"/>
    </source>
</evidence>
<keyword evidence="2" id="KW-1185">Reference proteome</keyword>
<sequence>MTMQAMKLLDQKCGGMKTFGAGGDPQGVTCNGASMRSPHTLTSQKCHNYAFFGRGPRTILI</sequence>
<accession>A0A4R0X9H7</accession>
<comment type="caution">
    <text evidence="1">The sequence shown here is derived from an EMBL/GenBank/DDBJ whole genome shotgun (WGS) entry which is preliminary data.</text>
</comment>
<reference evidence="1 2" key="1">
    <citation type="submission" date="2017-02" db="EMBL/GenBank/DDBJ databases">
        <title>Paraburkholderia sophoroidis sp. nov. and Paraburkholderia steynii sp. nov. rhizobial symbionts of the fynbos legume Hypocalyptus sophoroides.</title>
        <authorList>
            <person name="Steenkamp E.T."/>
            <person name="Beukes C.W."/>
            <person name="Van Zyl E."/>
            <person name="Avontuur J."/>
            <person name="Chan W.Y."/>
            <person name="Hassen A."/>
            <person name="Palmer M."/>
            <person name="Mthombeni L."/>
            <person name="Phalane F."/>
            <person name="Sereme K."/>
            <person name="Venter S.N."/>
        </authorList>
    </citation>
    <scope>NUCLEOTIDE SEQUENCE [LARGE SCALE GENOMIC DNA]</scope>
    <source>
        <strain evidence="1 2">HC1.1ba</strain>
    </source>
</reference>